<dbReference type="InterPro" id="IPR006102">
    <property type="entry name" value="Ig-like_GH2"/>
</dbReference>
<dbReference type="Pfam" id="PF17786">
    <property type="entry name" value="Mannosidase_ig"/>
    <property type="match status" value="1"/>
</dbReference>
<feature type="domain" description="Exo-beta-D-glucosaminidase Ig-fold" evidence="7">
    <location>
        <begin position="800"/>
        <end position="904"/>
    </location>
</feature>
<dbReference type="Gene3D" id="3.20.20.80">
    <property type="entry name" value="Glycosidases"/>
    <property type="match status" value="1"/>
</dbReference>
<feature type="domain" description="Glycoside hydrolase family 2 immunoglobulin-like beta-sandwich" evidence="5">
    <location>
        <begin position="258"/>
        <end position="368"/>
    </location>
</feature>
<evidence type="ECO:0000259" key="5">
    <source>
        <dbReference type="Pfam" id="PF00703"/>
    </source>
</evidence>
<feature type="region of interest" description="Disordered" evidence="4">
    <location>
        <begin position="908"/>
        <end position="930"/>
    </location>
</feature>
<dbReference type="InterPro" id="IPR017853">
    <property type="entry name" value="GH"/>
</dbReference>
<sequence length="930" mass="105365">MVIFDTIRCYSFSIDGWLLPRIHVLKYNSTTMIKQLKGLCIFIFCLLGVYGACQPANPGNEILKASNELILKDGWEMQSSLKITQNGTDLSSKNFRPTDWYQISVPSTIIGGLLANDYYDFDPFMGQNFKKLSDPALDKPWWFRKEFSLPSNFDGKNVVLKLQGVNYKANVWVNGHLIADSSAVKGPMRIIDLDITKSVAVGKNVLALEILRPFNPNRKDGDLAIDYADWIHYPPDYNAGIVNDVVLLGYDKVGVQYPQVDTHFDLPSLDVAHLTVHGLVTNYTNVSQKVEVRAVLNHHKSVSKTVSLAPGEKQDVSFSYQSFAALNIKNPKIWWPWQYGEPLLNHIKLSVYQDNKLCSAVADEFGIREVTSSLIDNHSRVFMINGKRIMLRGAAWSPDIFQRRTAKRQQQEILLYKDMHLNIIRSEGKFEDETFYDLCDKYGMLVMTGWMCCGAWQYPENWTSAERAVAMASDSSMMYWLRSKACIMVWLNGSDMPPRDPSVERDYLAIEKSLHWPNPILATANESKSQVSGYSGVKMAGPYEWVPPIYWESDNKRQYGGTWSFATEISPGPSIPPYESLTRFLQGDGLHYDSDDWNYHCGTMKFGTTKVFNTALFARYGQVSDMKDYAKKAQAQNYEAHRAMMEAYGLHKYNTATGVIQWMGANPWPSLIWHTFDYYLNPGGTYFGIKKAMEPVHVQYSYANNSVALVNSTLKMKNDLTVKAEIFNLDGQKVFDKLSAAQVGADGTTSVFSLPAPTDDYSDTYFLRLGLQDESGKIISTNWYWLSRKKDALNWSKSNWWMTPQTDYADYKSLQSMPKTRVEVKKARELVRGHLRDSVKHKITLTNKGSVVAFQIRIRAAEKKADGSVGKDILPAIYSDNFIQLAPGESRTITCSYAVKDAKKIIEEEPSGEGKGNVELEVSGWNLEND</sequence>
<dbReference type="InterPro" id="IPR054593">
    <property type="entry name" value="Beta-mannosidase-like_N2"/>
</dbReference>
<name>A0A1H4D778_9BACT</name>
<keyword evidence="2" id="KW-0378">Hydrolase</keyword>
<dbReference type="InterPro" id="IPR036156">
    <property type="entry name" value="Beta-gal/glucu_dom_sf"/>
</dbReference>
<evidence type="ECO:0000313" key="9">
    <source>
        <dbReference type="EMBL" id="SEA68259.1"/>
    </source>
</evidence>
<feature type="domain" description="Mannosidase Ig/CBM-like" evidence="6">
    <location>
        <begin position="706"/>
        <end position="791"/>
    </location>
</feature>
<dbReference type="SUPFAM" id="SSF49785">
    <property type="entry name" value="Galactose-binding domain-like"/>
    <property type="match status" value="1"/>
</dbReference>
<organism evidence="9 10">
    <name type="scientific">Arachidicoccus rhizosphaerae</name>
    <dbReference type="NCBI Taxonomy" id="551991"/>
    <lineage>
        <taxon>Bacteria</taxon>
        <taxon>Pseudomonadati</taxon>
        <taxon>Bacteroidota</taxon>
        <taxon>Chitinophagia</taxon>
        <taxon>Chitinophagales</taxon>
        <taxon>Chitinophagaceae</taxon>
        <taxon>Arachidicoccus</taxon>
    </lineage>
</organism>
<evidence type="ECO:0000259" key="6">
    <source>
        <dbReference type="Pfam" id="PF17786"/>
    </source>
</evidence>
<evidence type="ECO:0000256" key="2">
    <source>
        <dbReference type="ARBA" id="ARBA00022801"/>
    </source>
</evidence>
<dbReference type="SUPFAM" id="SSF51445">
    <property type="entry name" value="(Trans)glycosidases"/>
    <property type="match status" value="1"/>
</dbReference>
<dbReference type="AlphaFoldDB" id="A0A1H4D778"/>
<evidence type="ECO:0000313" key="10">
    <source>
        <dbReference type="Proteomes" id="UP000199041"/>
    </source>
</evidence>
<reference evidence="9 10" key="1">
    <citation type="submission" date="2016-10" db="EMBL/GenBank/DDBJ databases">
        <authorList>
            <person name="de Groot N.N."/>
        </authorList>
    </citation>
    <scope>NUCLEOTIDE SEQUENCE [LARGE SCALE GENOMIC DNA]</scope>
    <source>
        <strain evidence="9 10">Vu-144</strain>
    </source>
</reference>
<dbReference type="Pfam" id="PF22666">
    <property type="entry name" value="Glyco_hydro_2_N2"/>
    <property type="match status" value="1"/>
</dbReference>
<dbReference type="Gene3D" id="2.60.40.10">
    <property type="entry name" value="Immunoglobulins"/>
    <property type="match status" value="3"/>
</dbReference>
<dbReference type="GO" id="GO:0004553">
    <property type="term" value="F:hydrolase activity, hydrolyzing O-glycosyl compounds"/>
    <property type="evidence" value="ECO:0007669"/>
    <property type="project" value="InterPro"/>
</dbReference>
<evidence type="ECO:0000259" key="7">
    <source>
        <dbReference type="Pfam" id="PF18368"/>
    </source>
</evidence>
<protein>
    <submittedName>
        <fullName evidence="9">Exo-1,4-beta-D-glucosaminidase</fullName>
    </submittedName>
</protein>
<dbReference type="Gene3D" id="2.60.120.260">
    <property type="entry name" value="Galactose-binding domain-like"/>
    <property type="match status" value="1"/>
</dbReference>
<comment type="similarity">
    <text evidence="1">Belongs to the glycosyl hydrolase 2 family.</text>
</comment>
<evidence type="ECO:0000256" key="1">
    <source>
        <dbReference type="ARBA" id="ARBA00007401"/>
    </source>
</evidence>
<evidence type="ECO:0000259" key="8">
    <source>
        <dbReference type="Pfam" id="PF22666"/>
    </source>
</evidence>
<dbReference type="Pfam" id="PF00703">
    <property type="entry name" value="Glyco_hydro_2"/>
    <property type="match status" value="1"/>
</dbReference>
<dbReference type="PANTHER" id="PTHR43536">
    <property type="entry name" value="MANNOSYLGLYCOPROTEIN ENDO-BETA-MANNOSIDASE"/>
    <property type="match status" value="1"/>
</dbReference>
<dbReference type="InterPro" id="IPR043534">
    <property type="entry name" value="EBDG/EBM"/>
</dbReference>
<feature type="domain" description="Beta-mannosidase-like galactose-binding" evidence="8">
    <location>
        <begin position="91"/>
        <end position="219"/>
    </location>
</feature>
<evidence type="ECO:0000256" key="3">
    <source>
        <dbReference type="ARBA" id="ARBA00023295"/>
    </source>
</evidence>
<dbReference type="EMBL" id="FNQY01000047">
    <property type="protein sequence ID" value="SEA68259.1"/>
    <property type="molecule type" value="Genomic_DNA"/>
</dbReference>
<dbReference type="GO" id="GO:0005975">
    <property type="term" value="P:carbohydrate metabolic process"/>
    <property type="evidence" value="ECO:0007669"/>
    <property type="project" value="InterPro"/>
</dbReference>
<gene>
    <name evidence="9" type="ORF">SAMN05192529_1471</name>
</gene>
<dbReference type="InterPro" id="IPR041351">
    <property type="entry name" value="Ig_GlcNase"/>
</dbReference>
<dbReference type="Proteomes" id="UP000199041">
    <property type="component" value="Unassembled WGS sequence"/>
</dbReference>
<evidence type="ECO:0000256" key="4">
    <source>
        <dbReference type="SAM" id="MobiDB-lite"/>
    </source>
</evidence>
<dbReference type="Pfam" id="PF18368">
    <property type="entry name" value="Ig_GlcNase"/>
    <property type="match status" value="1"/>
</dbReference>
<keyword evidence="10" id="KW-1185">Reference proteome</keyword>
<dbReference type="InterPro" id="IPR013783">
    <property type="entry name" value="Ig-like_fold"/>
</dbReference>
<dbReference type="SUPFAM" id="SSF49303">
    <property type="entry name" value="beta-Galactosidase/glucuronidase domain"/>
    <property type="match status" value="3"/>
</dbReference>
<dbReference type="InterPro" id="IPR041447">
    <property type="entry name" value="Mannosidase_ig"/>
</dbReference>
<dbReference type="STRING" id="551991.SAMN05192529_1471"/>
<proteinExistence type="inferred from homology"/>
<dbReference type="PANTHER" id="PTHR43536:SF1">
    <property type="entry name" value="MANNOSYLGLYCOPROTEIN ENDO-BETA-MANNOSIDASE"/>
    <property type="match status" value="1"/>
</dbReference>
<dbReference type="InterPro" id="IPR008979">
    <property type="entry name" value="Galactose-bd-like_sf"/>
</dbReference>
<keyword evidence="3" id="KW-0326">Glycosidase</keyword>
<accession>A0A1H4D778</accession>